<evidence type="ECO:0000313" key="1">
    <source>
        <dbReference type="EMBL" id="EUA70136.1"/>
    </source>
</evidence>
<sequence length="42" mass="4054">MPSASSPVARKACGAMAATNTGMFSPPGCAVVNCGATVRVSP</sequence>
<organism evidence="1 2">
    <name type="scientific">Mycobacteroides abscessus subsp. bolletii 1513</name>
    <dbReference type="NCBI Taxonomy" id="1299321"/>
    <lineage>
        <taxon>Bacteria</taxon>
        <taxon>Bacillati</taxon>
        <taxon>Actinomycetota</taxon>
        <taxon>Actinomycetes</taxon>
        <taxon>Mycobacteriales</taxon>
        <taxon>Mycobacteriaceae</taxon>
        <taxon>Mycobacteroides</taxon>
        <taxon>Mycobacteroides abscessus</taxon>
    </lineage>
</organism>
<proteinExistence type="predicted"/>
<dbReference type="EMBL" id="JAOJ01000002">
    <property type="protein sequence ID" value="EUA70136.1"/>
    <property type="molecule type" value="Genomic_DNA"/>
</dbReference>
<accession>X8DPZ2</accession>
<gene>
    <name evidence="1" type="ORF">I540_1288</name>
</gene>
<name>X8DPZ2_9MYCO</name>
<dbReference type="AlphaFoldDB" id="X8DPZ2"/>
<comment type="caution">
    <text evidence="1">The sequence shown here is derived from an EMBL/GenBank/DDBJ whole genome shotgun (WGS) entry which is preliminary data.</text>
</comment>
<reference evidence="1 2" key="1">
    <citation type="submission" date="2013-12" db="EMBL/GenBank/DDBJ databases">
        <authorList>
            <person name="Zelazny A."/>
            <person name="Olivier K."/>
            <person name="Holland S."/>
            <person name="Lenaerts A."/>
            <person name="Ordway D."/>
            <person name="DeGroote M.A."/>
            <person name="Parker T."/>
            <person name="Sizemore C."/>
            <person name="Tallon L.J."/>
            <person name="Sadzewicz L.K."/>
            <person name="Sengamalay N."/>
            <person name="Fraser C.M."/>
            <person name="Hine E."/>
            <person name="Shefchek K.A."/>
            <person name="Das S.P."/>
            <person name="Tettelin H."/>
        </authorList>
    </citation>
    <scope>NUCLEOTIDE SEQUENCE [LARGE SCALE GENOMIC DNA]</scope>
    <source>
        <strain evidence="1 2">1513</strain>
    </source>
</reference>
<protein>
    <submittedName>
        <fullName evidence="1">Uncharacterized protein</fullName>
    </submittedName>
</protein>
<dbReference type="PATRIC" id="fig|1299321.3.peg.1234"/>
<evidence type="ECO:0000313" key="2">
    <source>
        <dbReference type="Proteomes" id="UP000023351"/>
    </source>
</evidence>
<dbReference type="Proteomes" id="UP000023351">
    <property type="component" value="Unassembled WGS sequence"/>
</dbReference>